<name>D4D431_TRIVH</name>
<evidence type="ECO:0000256" key="1">
    <source>
        <dbReference type="SAM" id="MobiDB-lite"/>
    </source>
</evidence>
<organism evidence="2 3">
    <name type="scientific">Trichophyton verrucosum (strain HKI 0517)</name>
    <dbReference type="NCBI Taxonomy" id="663202"/>
    <lineage>
        <taxon>Eukaryota</taxon>
        <taxon>Fungi</taxon>
        <taxon>Dikarya</taxon>
        <taxon>Ascomycota</taxon>
        <taxon>Pezizomycotina</taxon>
        <taxon>Eurotiomycetes</taxon>
        <taxon>Eurotiomycetidae</taxon>
        <taxon>Onygenales</taxon>
        <taxon>Arthrodermataceae</taxon>
        <taxon>Trichophyton</taxon>
    </lineage>
</organism>
<proteinExistence type="predicted"/>
<dbReference type="GeneID" id="9582704"/>
<comment type="caution">
    <text evidence="2">The sequence shown here is derived from an EMBL/GenBank/DDBJ whole genome shotgun (WGS) entry which is preliminary data.</text>
</comment>
<keyword evidence="3" id="KW-1185">Reference proteome</keyword>
<feature type="compositionally biased region" description="Basic and acidic residues" evidence="1">
    <location>
        <begin position="31"/>
        <end position="47"/>
    </location>
</feature>
<dbReference type="Proteomes" id="UP000008383">
    <property type="component" value="Unassembled WGS sequence"/>
</dbReference>
<feature type="region of interest" description="Disordered" evidence="1">
    <location>
        <begin position="1"/>
        <end position="47"/>
    </location>
</feature>
<dbReference type="EMBL" id="ACYE01000097">
    <property type="protein sequence ID" value="EFE43394.1"/>
    <property type="molecule type" value="Genomic_DNA"/>
</dbReference>
<protein>
    <submittedName>
        <fullName evidence="2">Uncharacterized protein</fullName>
    </submittedName>
</protein>
<evidence type="ECO:0000313" key="2">
    <source>
        <dbReference type="EMBL" id="EFE43394.1"/>
    </source>
</evidence>
<dbReference type="HOGENOM" id="CLU_2456384_0_0_1"/>
<gene>
    <name evidence="2" type="ORF">TRV_01844</name>
</gene>
<evidence type="ECO:0000313" key="3">
    <source>
        <dbReference type="Proteomes" id="UP000008383"/>
    </source>
</evidence>
<dbReference type="RefSeq" id="XP_003024012.1">
    <property type="nucleotide sequence ID" value="XM_003023966.1"/>
</dbReference>
<dbReference type="KEGG" id="tve:TRV_01844"/>
<sequence length="89" mass="10120">MKKKRIRNEKEEKKVLQNSSGENILGLGQAENRRPKEGMGGIRQEHTWRHQEVGINVNVRMGIANERSNGQEKKGDKAIYGQSIKYTAS</sequence>
<reference evidence="3" key="1">
    <citation type="journal article" date="2011" name="Genome Biol.">
        <title>Comparative and functional genomics provide insights into the pathogenicity of dermatophytic fungi.</title>
        <authorList>
            <person name="Burmester A."/>
            <person name="Shelest E."/>
            <person name="Gloeckner G."/>
            <person name="Heddergott C."/>
            <person name="Schindler S."/>
            <person name="Staib P."/>
            <person name="Heidel A."/>
            <person name="Felder M."/>
            <person name="Petzold A."/>
            <person name="Szafranski K."/>
            <person name="Feuermann M."/>
            <person name="Pedruzzi I."/>
            <person name="Priebe S."/>
            <person name="Groth M."/>
            <person name="Winkler R."/>
            <person name="Li W."/>
            <person name="Kniemeyer O."/>
            <person name="Schroeckh V."/>
            <person name="Hertweck C."/>
            <person name="Hube B."/>
            <person name="White T.C."/>
            <person name="Platzer M."/>
            <person name="Guthke R."/>
            <person name="Heitman J."/>
            <person name="Woestemeyer J."/>
            <person name="Zipfel P.F."/>
            <person name="Monod M."/>
            <person name="Brakhage A.A."/>
        </authorList>
    </citation>
    <scope>NUCLEOTIDE SEQUENCE [LARGE SCALE GENOMIC DNA]</scope>
    <source>
        <strain evidence="3">HKI 0517</strain>
    </source>
</reference>
<accession>D4D431</accession>
<dbReference type="AlphaFoldDB" id="D4D431"/>